<name>A0ABU7BAB8_9TELE</name>
<dbReference type="EMBL" id="JAHUTI010045478">
    <property type="protein sequence ID" value="MED6246916.1"/>
    <property type="molecule type" value="Genomic_DNA"/>
</dbReference>
<comment type="caution">
    <text evidence="1">The sequence shown here is derived from an EMBL/GenBank/DDBJ whole genome shotgun (WGS) entry which is preliminary data.</text>
</comment>
<evidence type="ECO:0000313" key="1">
    <source>
        <dbReference type="EMBL" id="MED6246916.1"/>
    </source>
</evidence>
<organism evidence="1 2">
    <name type="scientific">Ataeniobius toweri</name>
    <dbReference type="NCBI Taxonomy" id="208326"/>
    <lineage>
        <taxon>Eukaryota</taxon>
        <taxon>Metazoa</taxon>
        <taxon>Chordata</taxon>
        <taxon>Craniata</taxon>
        <taxon>Vertebrata</taxon>
        <taxon>Euteleostomi</taxon>
        <taxon>Actinopterygii</taxon>
        <taxon>Neopterygii</taxon>
        <taxon>Teleostei</taxon>
        <taxon>Neoteleostei</taxon>
        <taxon>Acanthomorphata</taxon>
        <taxon>Ovalentaria</taxon>
        <taxon>Atherinomorphae</taxon>
        <taxon>Cyprinodontiformes</taxon>
        <taxon>Goodeidae</taxon>
        <taxon>Ataeniobius</taxon>
    </lineage>
</organism>
<feature type="non-terminal residue" evidence="1">
    <location>
        <position position="1"/>
    </location>
</feature>
<sequence length="78" mass="8996">EDMNAENDMRLNEHLSVRIKDVFPPGIRSWWCSGGLRGFGRSLEARWWRWGEGRSKFMVMLDGGKKLCLSDSLLVLPT</sequence>
<gene>
    <name evidence="1" type="ORF">ATANTOWER_026128</name>
</gene>
<accession>A0ABU7BAB8</accession>
<protein>
    <submittedName>
        <fullName evidence="1">Uncharacterized protein</fullName>
    </submittedName>
</protein>
<evidence type="ECO:0000313" key="2">
    <source>
        <dbReference type="Proteomes" id="UP001345963"/>
    </source>
</evidence>
<proteinExistence type="predicted"/>
<dbReference type="Proteomes" id="UP001345963">
    <property type="component" value="Unassembled WGS sequence"/>
</dbReference>
<reference evidence="1 2" key="1">
    <citation type="submission" date="2021-07" db="EMBL/GenBank/DDBJ databases">
        <authorList>
            <person name="Palmer J.M."/>
        </authorList>
    </citation>
    <scope>NUCLEOTIDE SEQUENCE [LARGE SCALE GENOMIC DNA]</scope>
    <source>
        <strain evidence="1 2">AT_MEX2019</strain>
        <tissue evidence="1">Muscle</tissue>
    </source>
</reference>
<keyword evidence="2" id="KW-1185">Reference proteome</keyword>